<name>A0A4R8FNR5_9RHOB</name>
<gene>
    <name evidence="1" type="ORF">EV657_11314</name>
</gene>
<dbReference type="EMBL" id="SOEB01000013">
    <property type="protein sequence ID" value="TDX27939.1"/>
    <property type="molecule type" value="Genomic_DNA"/>
</dbReference>
<dbReference type="RefSeq" id="WP_113670280.1">
    <property type="nucleotide sequence ID" value="NZ_SOEB01000013.1"/>
</dbReference>
<dbReference type="AlphaFoldDB" id="A0A4R8FNR5"/>
<organism evidence="1 2">
    <name type="scientific">Rhodovulum visakhapatnamense</name>
    <dbReference type="NCBI Taxonomy" id="364297"/>
    <lineage>
        <taxon>Bacteria</taxon>
        <taxon>Pseudomonadati</taxon>
        <taxon>Pseudomonadota</taxon>
        <taxon>Alphaproteobacteria</taxon>
        <taxon>Rhodobacterales</taxon>
        <taxon>Paracoccaceae</taxon>
        <taxon>Rhodovulum</taxon>
    </lineage>
</organism>
<comment type="caution">
    <text evidence="1">The sequence shown here is derived from an EMBL/GenBank/DDBJ whole genome shotgun (WGS) entry which is preliminary data.</text>
</comment>
<dbReference type="Proteomes" id="UP000295484">
    <property type="component" value="Unassembled WGS sequence"/>
</dbReference>
<evidence type="ECO:0000313" key="2">
    <source>
        <dbReference type="Proteomes" id="UP000295484"/>
    </source>
</evidence>
<protein>
    <submittedName>
        <fullName evidence="1">Uncharacterized protein</fullName>
    </submittedName>
</protein>
<evidence type="ECO:0000313" key="1">
    <source>
        <dbReference type="EMBL" id="TDX27939.1"/>
    </source>
</evidence>
<accession>A0A4R8FNR5</accession>
<sequence>MISLDDIEDMTSLTRDEIAAIALHEHVPEADASLLGEYLMHVHNGPQRVMAMICDDIRAALHADDLEGARALYGVLHAFLIAHPDAARGAS</sequence>
<reference evidence="1 2" key="1">
    <citation type="submission" date="2019-03" db="EMBL/GenBank/DDBJ databases">
        <title>Genomic Encyclopedia of Type Strains, Phase IV (KMG-IV): sequencing the most valuable type-strain genomes for metagenomic binning, comparative biology and taxonomic classification.</title>
        <authorList>
            <person name="Goeker M."/>
        </authorList>
    </citation>
    <scope>NUCLEOTIDE SEQUENCE [LARGE SCALE GENOMIC DNA]</scope>
    <source>
        <strain evidence="1 2">JA181</strain>
    </source>
</reference>
<proteinExistence type="predicted"/>